<evidence type="ECO:0000313" key="1">
    <source>
        <dbReference type="EMBL" id="KKR40606.1"/>
    </source>
</evidence>
<proteinExistence type="predicted"/>
<evidence type="ECO:0000313" key="2">
    <source>
        <dbReference type="Proteomes" id="UP000034072"/>
    </source>
</evidence>
<comment type="caution">
    <text evidence="1">The sequence shown here is derived from an EMBL/GenBank/DDBJ whole genome shotgun (WGS) entry which is preliminary data.</text>
</comment>
<feature type="non-terminal residue" evidence="1">
    <location>
        <position position="34"/>
    </location>
</feature>
<dbReference type="Proteomes" id="UP000034072">
    <property type="component" value="Unassembled WGS sequence"/>
</dbReference>
<reference evidence="1 2" key="1">
    <citation type="journal article" date="2015" name="Nature">
        <title>rRNA introns, odd ribosomes, and small enigmatic genomes across a large radiation of phyla.</title>
        <authorList>
            <person name="Brown C.T."/>
            <person name="Hug L.A."/>
            <person name="Thomas B.C."/>
            <person name="Sharon I."/>
            <person name="Castelle C.J."/>
            <person name="Singh A."/>
            <person name="Wilkins M.J."/>
            <person name="Williams K.H."/>
            <person name="Banfield J.F."/>
        </authorList>
    </citation>
    <scope>NUCLEOTIDE SEQUENCE [LARGE SCALE GENOMIC DNA]</scope>
</reference>
<dbReference type="Gene3D" id="3.40.109.10">
    <property type="entry name" value="NADH Oxidase"/>
    <property type="match status" value="1"/>
</dbReference>
<organism evidence="1 2">
    <name type="scientific">Candidatus Yanofskybacteria bacterium GW2011_GWE2_40_11</name>
    <dbReference type="NCBI Taxonomy" id="1619033"/>
    <lineage>
        <taxon>Bacteria</taxon>
        <taxon>Candidatus Yanofskyibacteriota</taxon>
    </lineage>
</organism>
<dbReference type="GO" id="GO:0016491">
    <property type="term" value="F:oxidoreductase activity"/>
    <property type="evidence" value="ECO:0007669"/>
    <property type="project" value="InterPro"/>
</dbReference>
<protein>
    <recommendedName>
        <fullName evidence="3">Nitroreductase</fullName>
    </recommendedName>
</protein>
<sequence length="34" mass="3670">MNATLKLLTDRASCRVFKDKKVPPAVVAQLVEAG</sequence>
<dbReference type="EMBL" id="LBXZ01000007">
    <property type="protein sequence ID" value="KKR40606.1"/>
    <property type="molecule type" value="Genomic_DNA"/>
</dbReference>
<dbReference type="SUPFAM" id="SSF55469">
    <property type="entry name" value="FMN-dependent nitroreductase-like"/>
    <property type="match status" value="1"/>
</dbReference>
<gene>
    <name evidence="1" type="ORF">UT75_C0007G0054</name>
</gene>
<accession>A0A0G0QTE9</accession>
<evidence type="ECO:0008006" key="3">
    <source>
        <dbReference type="Google" id="ProtNLM"/>
    </source>
</evidence>
<name>A0A0G0QTE9_9BACT</name>
<dbReference type="InterPro" id="IPR000415">
    <property type="entry name" value="Nitroreductase-like"/>
</dbReference>
<dbReference type="AlphaFoldDB" id="A0A0G0QTE9"/>